<dbReference type="Gene3D" id="3.40.50.2000">
    <property type="entry name" value="Glycogen Phosphorylase B"/>
    <property type="match status" value="2"/>
</dbReference>
<dbReference type="EMBL" id="PCYM01000005">
    <property type="protein sequence ID" value="PIR47581.1"/>
    <property type="molecule type" value="Genomic_DNA"/>
</dbReference>
<organism evidence="3 4">
    <name type="scientific">Candidatus Uhrbacteria bacterium CG10_big_fil_rev_8_21_14_0_10_50_16</name>
    <dbReference type="NCBI Taxonomy" id="1975039"/>
    <lineage>
        <taxon>Bacteria</taxon>
        <taxon>Candidatus Uhriibacteriota</taxon>
    </lineage>
</organism>
<dbReference type="Pfam" id="PF00534">
    <property type="entry name" value="Glycos_transf_1"/>
    <property type="match status" value="1"/>
</dbReference>
<keyword evidence="1" id="KW-0808">Transferase</keyword>
<protein>
    <recommendedName>
        <fullName evidence="2">Glycosyl transferase family 1 domain-containing protein</fullName>
    </recommendedName>
</protein>
<feature type="domain" description="Glycosyl transferase family 1" evidence="2">
    <location>
        <begin position="181"/>
        <end position="327"/>
    </location>
</feature>
<evidence type="ECO:0000313" key="3">
    <source>
        <dbReference type="EMBL" id="PIR47581.1"/>
    </source>
</evidence>
<dbReference type="AlphaFoldDB" id="A0A2H0RLZ6"/>
<comment type="caution">
    <text evidence="3">The sequence shown here is derived from an EMBL/GenBank/DDBJ whole genome shotgun (WGS) entry which is preliminary data.</text>
</comment>
<accession>A0A2H0RLZ6</accession>
<evidence type="ECO:0000313" key="4">
    <source>
        <dbReference type="Proteomes" id="UP000230084"/>
    </source>
</evidence>
<dbReference type="PANTHER" id="PTHR46401">
    <property type="entry name" value="GLYCOSYLTRANSFERASE WBBK-RELATED"/>
    <property type="match status" value="1"/>
</dbReference>
<dbReference type="PANTHER" id="PTHR46401:SF2">
    <property type="entry name" value="GLYCOSYLTRANSFERASE WBBK-RELATED"/>
    <property type="match status" value="1"/>
</dbReference>
<proteinExistence type="predicted"/>
<dbReference type="Proteomes" id="UP000230084">
    <property type="component" value="Unassembled WGS sequence"/>
</dbReference>
<reference evidence="3 4" key="1">
    <citation type="submission" date="2017-09" db="EMBL/GenBank/DDBJ databases">
        <title>Depth-based differentiation of microbial function through sediment-hosted aquifers and enrichment of novel symbionts in the deep terrestrial subsurface.</title>
        <authorList>
            <person name="Probst A.J."/>
            <person name="Ladd B."/>
            <person name="Jarett J.K."/>
            <person name="Geller-Mcgrath D.E."/>
            <person name="Sieber C.M."/>
            <person name="Emerson J.B."/>
            <person name="Anantharaman K."/>
            <person name="Thomas B.C."/>
            <person name="Malmstrom R."/>
            <person name="Stieglmeier M."/>
            <person name="Klingl A."/>
            <person name="Woyke T."/>
            <person name="Ryan C.M."/>
            <person name="Banfield J.F."/>
        </authorList>
    </citation>
    <scope>NUCLEOTIDE SEQUENCE [LARGE SCALE GENOMIC DNA]</scope>
    <source>
        <strain evidence="3">CG10_big_fil_rev_8_21_14_0_10_50_16</strain>
    </source>
</reference>
<dbReference type="InterPro" id="IPR001296">
    <property type="entry name" value="Glyco_trans_1"/>
</dbReference>
<name>A0A2H0RLZ6_9BACT</name>
<dbReference type="GO" id="GO:0009103">
    <property type="term" value="P:lipopolysaccharide biosynthetic process"/>
    <property type="evidence" value="ECO:0007669"/>
    <property type="project" value="TreeGrafter"/>
</dbReference>
<dbReference type="CDD" id="cd03809">
    <property type="entry name" value="GT4_MtfB-like"/>
    <property type="match status" value="1"/>
</dbReference>
<dbReference type="GO" id="GO:0016757">
    <property type="term" value="F:glycosyltransferase activity"/>
    <property type="evidence" value="ECO:0007669"/>
    <property type="project" value="InterPro"/>
</dbReference>
<evidence type="ECO:0000259" key="2">
    <source>
        <dbReference type="Pfam" id="PF00534"/>
    </source>
</evidence>
<dbReference type="SUPFAM" id="SSF53756">
    <property type="entry name" value="UDP-Glycosyltransferase/glycogen phosphorylase"/>
    <property type="match status" value="1"/>
</dbReference>
<sequence>MRIGIDLTWQGSQPAGVGTMVGEVLQELASRREIELVVFVKQGVLPQKEYGHVVEVSLGVGKHLNLYWSIKQARLDVLWQVGDWLPLLLPRDLRTIQTVHDLISVEHPEWFPQTGVSRWWSWNMRVKHAIRGATVVHAISTWTAGCILRSFPEVKDRVVMAYQGVRTPEKIQKTLSNGIHYPFVLILGTIEPRKNIPFACQSFLQFAQEYPEPHLVIAGKEGWKSGASIEAICALQQALPGRVHVRSYVTDEEKWTLLQEASALLMMSHAEGFGRPVIEAMSVGTPVIASANSALQEITEDAGVLVPPGDLQKTARALWRVLYHPLLTDRLIPLGLDRARCFLTSQMADQVMVRLKVDLINNKTTS</sequence>
<evidence type="ECO:0000256" key="1">
    <source>
        <dbReference type="ARBA" id="ARBA00022679"/>
    </source>
</evidence>
<gene>
    <name evidence="3" type="ORF">COV06_02760</name>
</gene>